<dbReference type="PANTHER" id="PTHR18841:SF0">
    <property type="entry name" value="VITELLINE MEMBRANE OUTER LAYER 1 HOMOLOG A-RELATED"/>
    <property type="match status" value="1"/>
</dbReference>
<dbReference type="Proteomes" id="UP001634394">
    <property type="component" value="Unassembled WGS sequence"/>
</dbReference>
<evidence type="ECO:0008006" key="4">
    <source>
        <dbReference type="Google" id="ProtNLM"/>
    </source>
</evidence>
<organism evidence="2 3">
    <name type="scientific">Sinanodonta woodiana</name>
    <name type="common">Chinese pond mussel</name>
    <name type="synonym">Anodonta woodiana</name>
    <dbReference type="NCBI Taxonomy" id="1069815"/>
    <lineage>
        <taxon>Eukaryota</taxon>
        <taxon>Metazoa</taxon>
        <taxon>Spiralia</taxon>
        <taxon>Lophotrochozoa</taxon>
        <taxon>Mollusca</taxon>
        <taxon>Bivalvia</taxon>
        <taxon>Autobranchia</taxon>
        <taxon>Heteroconchia</taxon>
        <taxon>Palaeoheterodonta</taxon>
        <taxon>Unionida</taxon>
        <taxon>Unionoidea</taxon>
        <taxon>Unionidae</taxon>
        <taxon>Unioninae</taxon>
        <taxon>Sinanodonta</taxon>
    </lineage>
</organism>
<dbReference type="SUPFAM" id="SSF51092">
    <property type="entry name" value="Vitelline membrane outer protein-I (VMO-I)"/>
    <property type="match status" value="1"/>
</dbReference>
<protein>
    <recommendedName>
        <fullName evidence="4">Vitelline membrane outer layer protein 1 homolog</fullName>
    </recommendedName>
</protein>
<dbReference type="InterPro" id="IPR036706">
    <property type="entry name" value="VOMI_sf"/>
</dbReference>
<evidence type="ECO:0000313" key="2">
    <source>
        <dbReference type="EMBL" id="KAL3881302.1"/>
    </source>
</evidence>
<keyword evidence="1" id="KW-0732">Signal</keyword>
<sequence length="220" mass="24325">MVDAFIFLSLVVFGDAFLLMPNAPRSAVKILAVSNGGPWGTWYQAQFCPSGSYAVGYNMKIQEDQHDHDDTGLNAISLRCQPFDVSRDNGEITSEEGGWGSWIGWTMCNDSQSQRTFLTAFSLQVEASLISGDDTAADYIKFMCRDFDASMHQRELAHPPGHGPWGTYGDWSQNCPLHSAICGIQTKIEPFQAGNFFSKGDNTALNDVQFICCNDTIHDM</sequence>
<name>A0ABD3X8G9_SINWO</name>
<gene>
    <name evidence="2" type="ORF">ACJMK2_027755</name>
</gene>
<reference evidence="2 3" key="1">
    <citation type="submission" date="2024-11" db="EMBL/GenBank/DDBJ databases">
        <title>Chromosome-level genome assembly of the freshwater bivalve Anodonta woodiana.</title>
        <authorList>
            <person name="Chen X."/>
        </authorList>
    </citation>
    <scope>NUCLEOTIDE SEQUENCE [LARGE SCALE GENOMIC DNA]</scope>
    <source>
        <strain evidence="2">MN2024</strain>
        <tissue evidence="2">Gills</tissue>
    </source>
</reference>
<feature type="chain" id="PRO_5044760600" description="Vitelline membrane outer layer protein 1 homolog" evidence="1">
    <location>
        <begin position="17"/>
        <end position="220"/>
    </location>
</feature>
<dbReference type="CDD" id="cd00220">
    <property type="entry name" value="VMO-I"/>
    <property type="match status" value="1"/>
</dbReference>
<dbReference type="PANTHER" id="PTHR18841">
    <property type="entry name" value="VITELLINE MEMBRANE OUTER LAYER PROTEIN I-RELATED"/>
    <property type="match status" value="1"/>
</dbReference>
<dbReference type="AlphaFoldDB" id="A0ABD3X8G9"/>
<evidence type="ECO:0000256" key="1">
    <source>
        <dbReference type="SAM" id="SignalP"/>
    </source>
</evidence>
<dbReference type="EMBL" id="JBJQND010000003">
    <property type="protein sequence ID" value="KAL3881302.1"/>
    <property type="molecule type" value="Genomic_DNA"/>
</dbReference>
<keyword evidence="3" id="KW-1185">Reference proteome</keyword>
<evidence type="ECO:0000313" key="3">
    <source>
        <dbReference type="Proteomes" id="UP001634394"/>
    </source>
</evidence>
<dbReference type="Gene3D" id="2.100.10.20">
    <property type="entry name" value="Vitelline membrane outer layer protein I (VOMI)"/>
    <property type="match status" value="1"/>
</dbReference>
<dbReference type="InterPro" id="IPR005515">
    <property type="entry name" value="VOMI"/>
</dbReference>
<comment type="caution">
    <text evidence="2">The sequence shown here is derived from an EMBL/GenBank/DDBJ whole genome shotgun (WGS) entry which is preliminary data.</text>
</comment>
<accession>A0ABD3X8G9</accession>
<dbReference type="Pfam" id="PF03762">
    <property type="entry name" value="VOMI"/>
    <property type="match status" value="1"/>
</dbReference>
<proteinExistence type="predicted"/>
<feature type="signal peptide" evidence="1">
    <location>
        <begin position="1"/>
        <end position="16"/>
    </location>
</feature>